<evidence type="ECO:0000256" key="1">
    <source>
        <dbReference type="SAM" id="MobiDB-lite"/>
    </source>
</evidence>
<organism evidence="2">
    <name type="scientific">marine sediment metagenome</name>
    <dbReference type="NCBI Taxonomy" id="412755"/>
    <lineage>
        <taxon>unclassified sequences</taxon>
        <taxon>metagenomes</taxon>
        <taxon>ecological metagenomes</taxon>
    </lineage>
</organism>
<dbReference type="EMBL" id="LAZR01052504">
    <property type="protein sequence ID" value="KKK82799.1"/>
    <property type="molecule type" value="Genomic_DNA"/>
</dbReference>
<sequence>MVRNAVQVVVDELDRFIDDVMKKIALDLVAILASAPSEGGTPIDTGWASANWIPYIGTPQSAPAGSRPTNDAHGQNNASRSDQDSGVATVATQFKHKNRLGVANSVPYIVELNDGTSTQAPSGFVQKVMDKVMGN</sequence>
<proteinExistence type="predicted"/>
<feature type="non-terminal residue" evidence="2">
    <location>
        <position position="135"/>
    </location>
</feature>
<feature type="region of interest" description="Disordered" evidence="1">
    <location>
        <begin position="58"/>
        <end position="89"/>
    </location>
</feature>
<dbReference type="AlphaFoldDB" id="A0A0F9AWJ7"/>
<accession>A0A0F9AWJ7</accession>
<gene>
    <name evidence="2" type="ORF">LCGC14_2799760</name>
</gene>
<name>A0A0F9AWJ7_9ZZZZ</name>
<reference evidence="2" key="1">
    <citation type="journal article" date="2015" name="Nature">
        <title>Complex archaea that bridge the gap between prokaryotes and eukaryotes.</title>
        <authorList>
            <person name="Spang A."/>
            <person name="Saw J.H."/>
            <person name="Jorgensen S.L."/>
            <person name="Zaremba-Niedzwiedzka K."/>
            <person name="Martijn J."/>
            <person name="Lind A.E."/>
            <person name="van Eijk R."/>
            <person name="Schleper C."/>
            <person name="Guy L."/>
            <person name="Ettema T.J."/>
        </authorList>
    </citation>
    <scope>NUCLEOTIDE SEQUENCE</scope>
</reference>
<evidence type="ECO:0000313" key="2">
    <source>
        <dbReference type="EMBL" id="KKK82799.1"/>
    </source>
</evidence>
<comment type="caution">
    <text evidence="2">The sequence shown here is derived from an EMBL/GenBank/DDBJ whole genome shotgun (WGS) entry which is preliminary data.</text>
</comment>
<protein>
    <submittedName>
        <fullName evidence="2">Uncharacterized protein</fullName>
    </submittedName>
</protein>